<organism evidence="6 7">
    <name type="scientific">Helicobacter anseris</name>
    <dbReference type="NCBI Taxonomy" id="375926"/>
    <lineage>
        <taxon>Bacteria</taxon>
        <taxon>Pseudomonadati</taxon>
        <taxon>Campylobacterota</taxon>
        <taxon>Epsilonproteobacteria</taxon>
        <taxon>Campylobacterales</taxon>
        <taxon>Helicobacteraceae</taxon>
        <taxon>Helicobacter</taxon>
    </lineage>
</organism>
<dbReference type="InterPro" id="IPR002033">
    <property type="entry name" value="TatC"/>
</dbReference>
<dbReference type="EMBL" id="NXLX01000005">
    <property type="protein sequence ID" value="RDU74096.1"/>
    <property type="molecule type" value="Genomic_DNA"/>
</dbReference>
<dbReference type="HAMAP" id="MF_00902">
    <property type="entry name" value="TatC"/>
    <property type="match status" value="1"/>
</dbReference>
<keyword evidence="4 5" id="KW-0472">Membrane</keyword>
<comment type="caution">
    <text evidence="6">The sequence shown here is derived from an EMBL/GenBank/DDBJ whole genome shotgun (WGS) entry which is preliminary data.</text>
</comment>
<comment type="function">
    <text evidence="5">Part of the twin-arginine translocation (Tat) system that transports large folded proteins containing a characteristic twin-arginine motif in their signal peptide across membranes.</text>
</comment>
<protein>
    <recommendedName>
        <fullName evidence="5">Sec-independent protein translocase protein TatC</fullName>
    </recommendedName>
</protein>
<comment type="similarity">
    <text evidence="5">Belongs to the TatC family.</text>
</comment>
<feature type="transmembrane region" description="Helical" evidence="5">
    <location>
        <begin position="108"/>
        <end position="132"/>
    </location>
</feature>
<reference evidence="6 7" key="1">
    <citation type="submission" date="2018-04" db="EMBL/GenBank/DDBJ databases">
        <title>Novel Campyloabacter and Helicobacter Species and Strains.</title>
        <authorList>
            <person name="Mannion A.J."/>
            <person name="Shen Z."/>
            <person name="Fox J.G."/>
        </authorList>
    </citation>
    <scope>NUCLEOTIDE SEQUENCE [LARGE SCALE GENOMIC DNA]</scope>
    <source>
        <strain evidence="6 7">MIT 04-9362</strain>
    </source>
</reference>
<gene>
    <name evidence="5 6" type="primary">tatC</name>
    <name evidence="6" type="ORF">CQA57_03115</name>
</gene>
<comment type="subcellular location">
    <subcellularLocation>
        <location evidence="5">Cell membrane</location>
        <topology evidence="5">Multi-pass membrane protein</topology>
    </subcellularLocation>
    <subcellularLocation>
        <location evidence="1">Membrane</location>
        <topology evidence="1">Multi-pass membrane protein</topology>
    </subcellularLocation>
</comment>
<keyword evidence="5" id="KW-1003">Cell membrane</keyword>
<evidence type="ECO:0000313" key="7">
    <source>
        <dbReference type="Proteomes" id="UP000256695"/>
    </source>
</evidence>
<dbReference type="Proteomes" id="UP000256695">
    <property type="component" value="Unassembled WGS sequence"/>
</dbReference>
<name>A0A3D8JAJ7_9HELI</name>
<dbReference type="AlphaFoldDB" id="A0A3D8JAJ7"/>
<dbReference type="GO" id="GO:0033281">
    <property type="term" value="C:TAT protein transport complex"/>
    <property type="evidence" value="ECO:0007669"/>
    <property type="project" value="UniProtKB-UniRule"/>
</dbReference>
<proteinExistence type="inferred from homology"/>
<keyword evidence="5" id="KW-0811">Translocation</keyword>
<accession>A0A3D8JAJ7</accession>
<comment type="subunit">
    <text evidence="5">Forms a complex with TatA.</text>
</comment>
<dbReference type="OrthoDB" id="9777044at2"/>
<dbReference type="PANTHER" id="PTHR30371:SF0">
    <property type="entry name" value="SEC-INDEPENDENT PROTEIN TRANSLOCASE PROTEIN TATC, CHLOROPLASTIC-RELATED"/>
    <property type="match status" value="1"/>
</dbReference>
<feature type="transmembrane region" description="Helical" evidence="5">
    <location>
        <begin position="214"/>
        <end position="234"/>
    </location>
</feature>
<evidence type="ECO:0000256" key="4">
    <source>
        <dbReference type="ARBA" id="ARBA00023136"/>
    </source>
</evidence>
<keyword evidence="5" id="KW-0813">Transport</keyword>
<dbReference type="GO" id="GO:0009977">
    <property type="term" value="F:proton motive force dependent protein transmembrane transporter activity"/>
    <property type="evidence" value="ECO:0007669"/>
    <property type="project" value="TreeGrafter"/>
</dbReference>
<dbReference type="NCBIfam" id="TIGR00945">
    <property type="entry name" value="tatC"/>
    <property type="match status" value="1"/>
</dbReference>
<evidence type="ECO:0000256" key="5">
    <source>
        <dbReference type="HAMAP-Rule" id="MF_00902"/>
    </source>
</evidence>
<keyword evidence="7" id="KW-1185">Reference proteome</keyword>
<dbReference type="PANTHER" id="PTHR30371">
    <property type="entry name" value="SEC-INDEPENDENT PROTEIN TRANSLOCASE PROTEIN TATC"/>
    <property type="match status" value="1"/>
</dbReference>
<feature type="transmembrane region" description="Helical" evidence="5">
    <location>
        <begin position="191"/>
        <end position="208"/>
    </location>
</feature>
<feature type="transmembrane region" description="Helical" evidence="5">
    <location>
        <begin position="66"/>
        <end position="87"/>
    </location>
</feature>
<evidence type="ECO:0000256" key="2">
    <source>
        <dbReference type="ARBA" id="ARBA00022692"/>
    </source>
</evidence>
<feature type="transmembrane region" description="Helical" evidence="5">
    <location>
        <begin position="16"/>
        <end position="34"/>
    </location>
</feature>
<keyword evidence="3 5" id="KW-1133">Transmembrane helix</keyword>
<keyword evidence="2 5" id="KW-0812">Transmembrane</keyword>
<dbReference type="RefSeq" id="WP_115578778.1">
    <property type="nucleotide sequence ID" value="NZ_NXLX01000005.1"/>
</dbReference>
<keyword evidence="5" id="KW-0653">Protein transport</keyword>
<sequence length="241" mass="27372">MFEDLKPHIQDLRKRLVISVGTLVVFFILCFSFWREVFEFIKKPLELAFEHQIQGMLIQTAPAEGIIVAMKVSFFAALGISIPVIFWQIWEFVAPGLYKHEKKVVLPFVFFGSSMFAIGVVFSYFVAFPYALKYILMFGNDEFVANITAANYVTFFTRFVLGFGIAFELPVLAFFLAKIDLITDKTLTKNFKYAVVLIFIVAAIVTPPDVLSQIFMALPLILLYGFSILIVKMVNPEAKKG</sequence>
<feature type="transmembrane region" description="Helical" evidence="5">
    <location>
        <begin position="152"/>
        <end position="179"/>
    </location>
</feature>
<dbReference type="Pfam" id="PF00902">
    <property type="entry name" value="TatC"/>
    <property type="match status" value="1"/>
</dbReference>
<dbReference type="PRINTS" id="PR01840">
    <property type="entry name" value="TATCFAMILY"/>
</dbReference>
<dbReference type="GO" id="GO:0043953">
    <property type="term" value="P:protein transport by the Tat complex"/>
    <property type="evidence" value="ECO:0007669"/>
    <property type="project" value="UniProtKB-UniRule"/>
</dbReference>
<evidence type="ECO:0000256" key="3">
    <source>
        <dbReference type="ARBA" id="ARBA00022989"/>
    </source>
</evidence>
<evidence type="ECO:0000256" key="1">
    <source>
        <dbReference type="ARBA" id="ARBA00004141"/>
    </source>
</evidence>
<evidence type="ECO:0000313" key="6">
    <source>
        <dbReference type="EMBL" id="RDU74096.1"/>
    </source>
</evidence>
<dbReference type="GO" id="GO:0065002">
    <property type="term" value="P:intracellular protein transmembrane transport"/>
    <property type="evidence" value="ECO:0007669"/>
    <property type="project" value="TreeGrafter"/>
</dbReference>